<dbReference type="SMART" id="SM00257">
    <property type="entry name" value="LysM"/>
    <property type="match status" value="1"/>
</dbReference>
<protein>
    <submittedName>
        <fullName evidence="4">LysM domain-containing protein</fullName>
    </submittedName>
</protein>
<dbReference type="RefSeq" id="WP_324667500.1">
    <property type="nucleotide sequence ID" value="NZ_CP141614.1"/>
</dbReference>
<accession>A0ABZ1BK50</accession>
<proteinExistence type="predicted"/>
<dbReference type="InterPro" id="IPR036779">
    <property type="entry name" value="LysM_dom_sf"/>
</dbReference>
<evidence type="ECO:0000313" key="5">
    <source>
        <dbReference type="Proteomes" id="UP001333102"/>
    </source>
</evidence>
<evidence type="ECO:0000256" key="1">
    <source>
        <dbReference type="SAM" id="MobiDB-lite"/>
    </source>
</evidence>
<dbReference type="Proteomes" id="UP001333102">
    <property type="component" value="Chromosome"/>
</dbReference>
<sequence length="148" mass="15193">MATQRARPASAHEETSAGAVAAGRRAMAGGVAGVVLLLLLGSASLALGWWWTVSRSTEVASAMPAIQGRAELRRVAVQPGDTLWELAVRYGPSAADPRRLVQELTALNGLTPGQPLRPGSGLRLPSTWAEPARGEAAGVSRAVGPAAP</sequence>
<keyword evidence="2" id="KW-0472">Membrane</keyword>
<evidence type="ECO:0000313" key="4">
    <source>
        <dbReference type="EMBL" id="WRP13255.1"/>
    </source>
</evidence>
<feature type="transmembrane region" description="Helical" evidence="2">
    <location>
        <begin position="31"/>
        <end position="51"/>
    </location>
</feature>
<keyword evidence="2" id="KW-0812">Transmembrane</keyword>
<keyword evidence="2" id="KW-1133">Transmembrane helix</keyword>
<organism evidence="4 5">
    <name type="scientific">Geochorda subterranea</name>
    <dbReference type="NCBI Taxonomy" id="3109564"/>
    <lineage>
        <taxon>Bacteria</taxon>
        <taxon>Bacillati</taxon>
        <taxon>Bacillota</taxon>
        <taxon>Limnochordia</taxon>
        <taxon>Limnochordales</taxon>
        <taxon>Geochordaceae</taxon>
        <taxon>Geochorda</taxon>
    </lineage>
</organism>
<reference evidence="5" key="1">
    <citation type="submission" date="2023-12" db="EMBL/GenBank/DDBJ databases">
        <title>Novel isolates from deep terrestrial aquifers shed light on the physiology and ecology of the class Limnochordia.</title>
        <authorList>
            <person name="Karnachuk O.V."/>
            <person name="Lukina A.P."/>
            <person name="Avakyan M.R."/>
            <person name="Kadnikov V."/>
            <person name="Begmatov S."/>
            <person name="Beletsky A.V."/>
            <person name="Mardanov A.V."/>
            <person name="Ravin N.V."/>
        </authorList>
    </citation>
    <scope>NUCLEOTIDE SEQUENCE [LARGE SCALE GENOMIC DNA]</scope>
    <source>
        <strain evidence="5">LN</strain>
    </source>
</reference>
<dbReference type="Gene3D" id="3.10.350.10">
    <property type="entry name" value="LysM domain"/>
    <property type="match status" value="1"/>
</dbReference>
<keyword evidence="5" id="KW-1185">Reference proteome</keyword>
<feature type="region of interest" description="Disordered" evidence="1">
    <location>
        <begin position="110"/>
        <end position="148"/>
    </location>
</feature>
<dbReference type="EMBL" id="CP141614">
    <property type="protein sequence ID" value="WRP13255.1"/>
    <property type="molecule type" value="Genomic_DNA"/>
</dbReference>
<dbReference type="Pfam" id="PF01476">
    <property type="entry name" value="LysM"/>
    <property type="match status" value="1"/>
</dbReference>
<evidence type="ECO:0000256" key="2">
    <source>
        <dbReference type="SAM" id="Phobius"/>
    </source>
</evidence>
<dbReference type="PROSITE" id="PS51782">
    <property type="entry name" value="LYSM"/>
    <property type="match status" value="1"/>
</dbReference>
<evidence type="ECO:0000259" key="3">
    <source>
        <dbReference type="PROSITE" id="PS51782"/>
    </source>
</evidence>
<name>A0ABZ1BK50_9FIRM</name>
<dbReference type="SUPFAM" id="SSF54106">
    <property type="entry name" value="LysM domain"/>
    <property type="match status" value="1"/>
</dbReference>
<dbReference type="CDD" id="cd00118">
    <property type="entry name" value="LysM"/>
    <property type="match status" value="1"/>
</dbReference>
<feature type="domain" description="LysM" evidence="3">
    <location>
        <begin position="73"/>
        <end position="118"/>
    </location>
</feature>
<gene>
    <name evidence="4" type="ORF">VLY81_07255</name>
</gene>
<dbReference type="InterPro" id="IPR018392">
    <property type="entry name" value="LysM"/>
</dbReference>